<dbReference type="OrthoDB" id="4734115at2"/>
<evidence type="ECO:0000259" key="2">
    <source>
        <dbReference type="Pfam" id="PF05305"/>
    </source>
</evidence>
<proteinExistence type="predicted"/>
<dbReference type="EMBL" id="LZKQ01000193">
    <property type="protein sequence ID" value="OBI81483.1"/>
    <property type="molecule type" value="Genomic_DNA"/>
</dbReference>
<feature type="chain" id="PRO_5008320547" description="DUF732 domain-containing protein" evidence="1">
    <location>
        <begin position="39"/>
        <end position="119"/>
    </location>
</feature>
<evidence type="ECO:0000313" key="4">
    <source>
        <dbReference type="Proteomes" id="UP000093795"/>
    </source>
</evidence>
<dbReference type="AlphaFoldDB" id="A0A1A3C4E5"/>
<gene>
    <name evidence="3" type="ORF">A9X01_23720</name>
</gene>
<dbReference type="Pfam" id="PF05305">
    <property type="entry name" value="DUF732"/>
    <property type="match status" value="1"/>
</dbReference>
<organism evidence="3 4">
    <name type="scientific">Mycobacterium asiaticum</name>
    <dbReference type="NCBI Taxonomy" id="1790"/>
    <lineage>
        <taxon>Bacteria</taxon>
        <taxon>Bacillati</taxon>
        <taxon>Actinomycetota</taxon>
        <taxon>Actinomycetes</taxon>
        <taxon>Mycobacteriales</taxon>
        <taxon>Mycobacteriaceae</taxon>
        <taxon>Mycobacterium</taxon>
    </lineage>
</organism>
<name>A0A1A3C4E5_MYCAS</name>
<sequence length="119" mass="12129">MTTTQMRKPIRPLSLLASGVLPVAGLLGAVATSATAHATSADDAFLAALKAKGINYESPDAAVNSGHTVCHELDMGQSPEQVANNVLSSSSLDSYHAGYFVGVSIKAYCPKYAAASSGS</sequence>
<comment type="caution">
    <text evidence="3">The sequence shown here is derived from an EMBL/GenBank/DDBJ whole genome shotgun (WGS) entry which is preliminary data.</text>
</comment>
<evidence type="ECO:0000256" key="1">
    <source>
        <dbReference type="SAM" id="SignalP"/>
    </source>
</evidence>
<accession>A0A1A3C4E5</accession>
<feature type="domain" description="DUF732" evidence="2">
    <location>
        <begin position="41"/>
        <end position="110"/>
    </location>
</feature>
<reference evidence="3 4" key="1">
    <citation type="submission" date="2016-06" db="EMBL/GenBank/DDBJ databases">
        <authorList>
            <person name="Kjaerup R.B."/>
            <person name="Dalgaard T.S."/>
            <person name="Juul-Madsen H.R."/>
        </authorList>
    </citation>
    <scope>NUCLEOTIDE SEQUENCE [LARGE SCALE GENOMIC DNA]</scope>
    <source>
        <strain evidence="3 4">1081914.2</strain>
    </source>
</reference>
<dbReference type="InterPro" id="IPR007969">
    <property type="entry name" value="DUF732"/>
</dbReference>
<protein>
    <recommendedName>
        <fullName evidence="2">DUF732 domain-containing protein</fullName>
    </recommendedName>
</protein>
<feature type="signal peptide" evidence="1">
    <location>
        <begin position="1"/>
        <end position="38"/>
    </location>
</feature>
<dbReference type="Proteomes" id="UP000093795">
    <property type="component" value="Unassembled WGS sequence"/>
</dbReference>
<keyword evidence="1" id="KW-0732">Signal</keyword>
<evidence type="ECO:0000313" key="3">
    <source>
        <dbReference type="EMBL" id="OBI81483.1"/>
    </source>
</evidence>
<dbReference type="RefSeq" id="WP_065121784.1">
    <property type="nucleotide sequence ID" value="NZ_LZKQ01000193.1"/>
</dbReference>